<accession>A0A645B0I1</accession>
<reference evidence="1" key="1">
    <citation type="submission" date="2019-08" db="EMBL/GenBank/DDBJ databases">
        <authorList>
            <person name="Kucharzyk K."/>
            <person name="Murdoch R.W."/>
            <person name="Higgins S."/>
            <person name="Loffler F."/>
        </authorList>
    </citation>
    <scope>NUCLEOTIDE SEQUENCE</scope>
</reference>
<organism evidence="1">
    <name type="scientific">bioreactor metagenome</name>
    <dbReference type="NCBI Taxonomy" id="1076179"/>
    <lineage>
        <taxon>unclassified sequences</taxon>
        <taxon>metagenomes</taxon>
        <taxon>ecological metagenomes</taxon>
    </lineage>
</organism>
<evidence type="ECO:0000313" key="1">
    <source>
        <dbReference type="EMBL" id="MPM58940.1"/>
    </source>
</evidence>
<dbReference type="EMBL" id="VSSQ01017036">
    <property type="protein sequence ID" value="MPM58940.1"/>
    <property type="molecule type" value="Genomic_DNA"/>
</dbReference>
<name>A0A645B0I1_9ZZZZ</name>
<sequence>MGRCHQIDVMSTLGNKILINLLQLLYSYFFAKAFTADFMILTKNTVQVATAEKDSTGTACAADARFFPHMQSCAGYYWFHTTTTGTEGTA</sequence>
<proteinExistence type="predicted"/>
<gene>
    <name evidence="1" type="ORF">SDC9_105775</name>
</gene>
<protein>
    <submittedName>
        <fullName evidence="1">Uncharacterized protein</fullName>
    </submittedName>
</protein>
<comment type="caution">
    <text evidence="1">The sequence shown here is derived from an EMBL/GenBank/DDBJ whole genome shotgun (WGS) entry which is preliminary data.</text>
</comment>
<dbReference type="AlphaFoldDB" id="A0A645B0I1"/>